<dbReference type="EMBL" id="JAVDYB010000001">
    <property type="protein sequence ID" value="MDR7280157.1"/>
    <property type="molecule type" value="Genomic_DNA"/>
</dbReference>
<protein>
    <recommendedName>
        <fullName evidence="4">Exo-alpha-sialidase</fullName>
    </recommendedName>
</protein>
<dbReference type="Proteomes" id="UP001183643">
    <property type="component" value="Unassembled WGS sequence"/>
</dbReference>
<reference evidence="2" key="1">
    <citation type="submission" date="2023-07" db="EMBL/GenBank/DDBJ databases">
        <title>Sequencing the genomes of 1000 actinobacteria strains.</title>
        <authorList>
            <person name="Klenk H.-P."/>
        </authorList>
    </citation>
    <scope>NUCLEOTIDE SEQUENCE</scope>
    <source>
        <strain evidence="2">DSM 44707</strain>
    </source>
</reference>
<dbReference type="RefSeq" id="WP_310374370.1">
    <property type="nucleotide sequence ID" value="NZ_JAVDYB010000001.1"/>
</dbReference>
<keyword evidence="1" id="KW-0732">Signal</keyword>
<dbReference type="SUPFAM" id="SSF50939">
    <property type="entry name" value="Sialidases"/>
    <property type="match status" value="1"/>
</dbReference>
<dbReference type="Gene3D" id="2.130.10.10">
    <property type="entry name" value="YVTN repeat-like/Quinoprotein amine dehydrogenase"/>
    <property type="match status" value="1"/>
</dbReference>
<dbReference type="InterPro" id="IPR015943">
    <property type="entry name" value="WD40/YVTN_repeat-like_dom_sf"/>
</dbReference>
<keyword evidence="3" id="KW-1185">Reference proteome</keyword>
<evidence type="ECO:0008006" key="4">
    <source>
        <dbReference type="Google" id="ProtNLM"/>
    </source>
</evidence>
<dbReference type="InterPro" id="IPR036278">
    <property type="entry name" value="Sialidase_sf"/>
</dbReference>
<evidence type="ECO:0000313" key="3">
    <source>
        <dbReference type="Proteomes" id="UP001183643"/>
    </source>
</evidence>
<proteinExistence type="predicted"/>
<sequence length="339" mass="35619">MSKSRRLCALLVAAALVLSAALTARSVTDDEHHPSRVRRAAVGVPPGAVPRLAFVSQDVGYALYGCGGEQCPAPLFGTVDGGATWRRLAHPATGRVSLYASPRALVLWWSARDVSLMSTDRGVTWTEVERSLAPYRGIRGFFQAEDSGGLVSWRDGLPVRVPERPPLPFVSAVATGADGRVWVACLLSGGVRAAVSVDGGETWAVTPVVPQGGWPVSLSLRVSADGRNVWLLGHPSDPAAFPLLWTMVAGRWLPVAAAGHPHVFDSAVPVAGGLVVSGAAGSGLIAGGRYLPLRGWPPSDSGLYLLEDGTVFTQAGAVGWLGVGFGVDRRWTRIELRPA</sequence>
<dbReference type="CDD" id="cd15482">
    <property type="entry name" value="Sialidase_non-viral"/>
    <property type="match status" value="1"/>
</dbReference>
<comment type="caution">
    <text evidence="2">The sequence shown here is derived from an EMBL/GenBank/DDBJ whole genome shotgun (WGS) entry which is preliminary data.</text>
</comment>
<gene>
    <name evidence="2" type="ORF">J2S41_006935</name>
</gene>
<evidence type="ECO:0000256" key="1">
    <source>
        <dbReference type="SAM" id="SignalP"/>
    </source>
</evidence>
<feature type="signal peptide" evidence="1">
    <location>
        <begin position="1"/>
        <end position="24"/>
    </location>
</feature>
<name>A0AAE3YWN7_9ACTN</name>
<evidence type="ECO:0000313" key="2">
    <source>
        <dbReference type="EMBL" id="MDR7280157.1"/>
    </source>
</evidence>
<accession>A0AAE3YWN7</accession>
<dbReference type="AlphaFoldDB" id="A0AAE3YWN7"/>
<feature type="chain" id="PRO_5042087951" description="Exo-alpha-sialidase" evidence="1">
    <location>
        <begin position="25"/>
        <end position="339"/>
    </location>
</feature>
<organism evidence="2 3">
    <name type="scientific">Catenuloplanes atrovinosus</name>
    <dbReference type="NCBI Taxonomy" id="137266"/>
    <lineage>
        <taxon>Bacteria</taxon>
        <taxon>Bacillati</taxon>
        <taxon>Actinomycetota</taxon>
        <taxon>Actinomycetes</taxon>
        <taxon>Micromonosporales</taxon>
        <taxon>Micromonosporaceae</taxon>
        <taxon>Catenuloplanes</taxon>
    </lineage>
</organism>